<dbReference type="PANTHER" id="PTHR43355:SF2">
    <property type="entry name" value="FLAVIN REDUCTASE (NADPH)"/>
    <property type="match status" value="1"/>
</dbReference>
<gene>
    <name evidence="2" type="ORF">SAMN05216276_102980</name>
</gene>
<proteinExistence type="predicted"/>
<dbReference type="EMBL" id="FZOD01000029">
    <property type="protein sequence ID" value="SNT22951.1"/>
    <property type="molecule type" value="Genomic_DNA"/>
</dbReference>
<dbReference type="AlphaFoldDB" id="A0A239KXK4"/>
<dbReference type="GO" id="GO:0016646">
    <property type="term" value="F:oxidoreductase activity, acting on the CH-NH group of donors, NAD or NADP as acceptor"/>
    <property type="evidence" value="ECO:0007669"/>
    <property type="project" value="TreeGrafter"/>
</dbReference>
<dbReference type="InterPro" id="IPR036291">
    <property type="entry name" value="NAD(P)-bd_dom_sf"/>
</dbReference>
<evidence type="ECO:0000313" key="2">
    <source>
        <dbReference type="EMBL" id="SNT22951.1"/>
    </source>
</evidence>
<dbReference type="RefSeq" id="WP_089210040.1">
    <property type="nucleotide sequence ID" value="NZ_FZOD01000029.1"/>
</dbReference>
<dbReference type="SUPFAM" id="SSF51735">
    <property type="entry name" value="NAD(P)-binding Rossmann-fold domains"/>
    <property type="match status" value="1"/>
</dbReference>
<dbReference type="OrthoDB" id="3191258at2"/>
<evidence type="ECO:0000313" key="3">
    <source>
        <dbReference type="Proteomes" id="UP000198282"/>
    </source>
</evidence>
<keyword evidence="3" id="KW-1185">Reference proteome</keyword>
<reference evidence="2 3" key="1">
    <citation type="submission" date="2017-06" db="EMBL/GenBank/DDBJ databases">
        <authorList>
            <person name="Kim H.J."/>
            <person name="Triplett B.A."/>
        </authorList>
    </citation>
    <scope>NUCLEOTIDE SEQUENCE [LARGE SCALE GENOMIC DNA]</scope>
    <source>
        <strain evidence="2 3">CGMCC 4.2132</strain>
    </source>
</reference>
<evidence type="ECO:0000259" key="1">
    <source>
        <dbReference type="Pfam" id="PF13460"/>
    </source>
</evidence>
<accession>A0A239KXK4</accession>
<protein>
    <recommendedName>
        <fullName evidence="1">NAD(P)-binding domain-containing protein</fullName>
    </recommendedName>
</protein>
<dbReference type="Proteomes" id="UP000198282">
    <property type="component" value="Unassembled WGS sequence"/>
</dbReference>
<dbReference type="InterPro" id="IPR051606">
    <property type="entry name" value="Polyketide_Oxido-like"/>
</dbReference>
<organism evidence="2 3">
    <name type="scientific">Streptosporangium subroseum</name>
    <dbReference type="NCBI Taxonomy" id="106412"/>
    <lineage>
        <taxon>Bacteria</taxon>
        <taxon>Bacillati</taxon>
        <taxon>Actinomycetota</taxon>
        <taxon>Actinomycetes</taxon>
        <taxon>Streptosporangiales</taxon>
        <taxon>Streptosporangiaceae</taxon>
        <taxon>Streptosporangium</taxon>
    </lineage>
</organism>
<sequence>MATLVLFGATGYAGSRILDEAVRRGHQVTAVARNTGAIPERKNVRAVTGSLYDAELVRELTVDADVLISAIRSRPTNDGRSLLDTVPTLVDVARHNKVRIAVVGGASSLLRTEGGEQVFIQQEPTIPPEFLPEVTLHMEFLDVLRRIPADVDWFYLSPPVGFGSHAPGERLGRYRVGTDVLITDEQGNSSISGEDYAIALLDEIETPRHHNRRFTVGY</sequence>
<feature type="domain" description="NAD(P)-binding" evidence="1">
    <location>
        <begin position="8"/>
        <end position="204"/>
    </location>
</feature>
<dbReference type="Pfam" id="PF13460">
    <property type="entry name" value="NAD_binding_10"/>
    <property type="match status" value="1"/>
</dbReference>
<name>A0A239KXK4_9ACTN</name>
<dbReference type="InterPro" id="IPR016040">
    <property type="entry name" value="NAD(P)-bd_dom"/>
</dbReference>
<dbReference type="Gene3D" id="3.40.50.720">
    <property type="entry name" value="NAD(P)-binding Rossmann-like Domain"/>
    <property type="match status" value="1"/>
</dbReference>
<dbReference type="PANTHER" id="PTHR43355">
    <property type="entry name" value="FLAVIN REDUCTASE (NADPH)"/>
    <property type="match status" value="1"/>
</dbReference>